<dbReference type="PANTHER" id="PTHR34835:SF90">
    <property type="entry name" value="AMINOTRANSFERASE-LIKE PLANT MOBILE DOMAIN-CONTAINING PROTEIN"/>
    <property type="match status" value="1"/>
</dbReference>
<protein>
    <recommendedName>
        <fullName evidence="3">Ulp1 protease family, C-terminal catalytic domain-containing protein</fullName>
    </recommendedName>
</protein>
<feature type="compositionally biased region" description="Acidic residues" evidence="1">
    <location>
        <begin position="526"/>
        <end position="538"/>
    </location>
</feature>
<feature type="compositionally biased region" description="Basic and acidic residues" evidence="1">
    <location>
        <begin position="496"/>
        <end position="505"/>
    </location>
</feature>
<gene>
    <name evidence="2" type="ORF">Tci_015067</name>
</gene>
<dbReference type="PANTHER" id="PTHR34835">
    <property type="entry name" value="OS07G0283600 PROTEIN-RELATED"/>
    <property type="match status" value="1"/>
</dbReference>
<accession>A0A6L2K229</accession>
<comment type="caution">
    <text evidence="2">The sequence shown here is derived from an EMBL/GenBank/DDBJ whole genome shotgun (WGS) entry which is preliminary data.</text>
</comment>
<organism evidence="2">
    <name type="scientific">Tanacetum cinerariifolium</name>
    <name type="common">Dalmatian daisy</name>
    <name type="synonym">Chrysanthemum cinerariifolium</name>
    <dbReference type="NCBI Taxonomy" id="118510"/>
    <lineage>
        <taxon>Eukaryota</taxon>
        <taxon>Viridiplantae</taxon>
        <taxon>Streptophyta</taxon>
        <taxon>Embryophyta</taxon>
        <taxon>Tracheophyta</taxon>
        <taxon>Spermatophyta</taxon>
        <taxon>Magnoliopsida</taxon>
        <taxon>eudicotyledons</taxon>
        <taxon>Gunneridae</taxon>
        <taxon>Pentapetalae</taxon>
        <taxon>asterids</taxon>
        <taxon>campanulids</taxon>
        <taxon>Asterales</taxon>
        <taxon>Asteraceae</taxon>
        <taxon>Asteroideae</taxon>
        <taxon>Anthemideae</taxon>
        <taxon>Anthemidinae</taxon>
        <taxon>Tanacetum</taxon>
    </lineage>
</organism>
<proteinExistence type="predicted"/>
<dbReference type="AlphaFoldDB" id="A0A6L2K229"/>
<feature type="region of interest" description="Disordered" evidence="1">
    <location>
        <begin position="324"/>
        <end position="346"/>
    </location>
</feature>
<evidence type="ECO:0008006" key="3">
    <source>
        <dbReference type="Google" id="ProtNLM"/>
    </source>
</evidence>
<reference evidence="2" key="1">
    <citation type="journal article" date="2019" name="Sci. Rep.">
        <title>Draft genome of Tanacetum cinerariifolium, the natural source of mosquito coil.</title>
        <authorList>
            <person name="Yamashiro T."/>
            <person name="Shiraishi A."/>
            <person name="Satake H."/>
            <person name="Nakayama K."/>
        </authorList>
    </citation>
    <scope>NUCLEOTIDE SEQUENCE</scope>
</reference>
<feature type="region of interest" description="Disordered" evidence="1">
    <location>
        <begin position="425"/>
        <end position="451"/>
    </location>
</feature>
<evidence type="ECO:0000256" key="1">
    <source>
        <dbReference type="SAM" id="MobiDB-lite"/>
    </source>
</evidence>
<evidence type="ECO:0000313" key="2">
    <source>
        <dbReference type="EMBL" id="GEU43089.1"/>
    </source>
</evidence>
<dbReference type="EMBL" id="BKCJ010001661">
    <property type="protein sequence ID" value="GEU43089.1"/>
    <property type="molecule type" value="Genomic_DNA"/>
</dbReference>
<name>A0A6L2K229_TANCI</name>
<sequence length="604" mass="68576">MKQKNTKKKNGKSKVNELESIRTRTTPTALFSAMGILNADRKKCLQEMGFGSMIGMPLHEIPGMLGLYVIENLDIEKNELALIDGSIQVTPQSVHDILGAPIGGTLIESLTPRKPDDPFIKEWKSQFGEKSEVRPNDITDVIVSSNDVGSLFKMNFLMLFANTMGMCETSGACSMYILKQISNDIRVENLDWCSYIINCLKSSKYKWVNQASNYYIGPLTFMTLLYLDSTRCDSFNVVRERPAIRAWKSIQMIYREKLEIEKYGGFGMLPKHDLQSEDFVEMIQQKCNNIHQELTTFKEGFSKKDLAGKDDVGKDVVMDDKVEEQNKEDVGKEACSTPENENDEAVDTSLRIKRRGHPMKRGMDNENNECVEIPSSIIRRGRPKKSGRDNENQDAEAVDLLLSIKRCGRPTRHSYHGNVKDVNEPIAEKISDDERDAEETPAFVETKDEQTVHDSCCSKYVDEKYTAKENRNVEQAEAQVEKAELIDECHNNVECSKNVKDKDTDPTIENNDADENTEHTASAFDDIQEEENADDAESVETPSPNKRRGHPMKRGRDNENDEYEKCEFVDIPLPIKRRGRPKKSGRDNEIKDAEAVKSRGGPWK</sequence>
<feature type="region of interest" description="Disordered" evidence="1">
    <location>
        <begin position="496"/>
        <end position="604"/>
    </location>
</feature>
<feature type="compositionally biased region" description="Basic and acidic residues" evidence="1">
    <location>
        <begin position="584"/>
        <end position="597"/>
    </location>
</feature>
<feature type="compositionally biased region" description="Basic and acidic residues" evidence="1">
    <location>
        <begin position="554"/>
        <end position="568"/>
    </location>
</feature>